<keyword evidence="2" id="KW-1185">Reference proteome</keyword>
<organism evidence="1 2">
    <name type="scientific">Histidinibacterium aquaticum</name>
    <dbReference type="NCBI Taxonomy" id="2613962"/>
    <lineage>
        <taxon>Bacteria</taxon>
        <taxon>Pseudomonadati</taxon>
        <taxon>Pseudomonadota</taxon>
        <taxon>Alphaproteobacteria</taxon>
        <taxon>Rhodobacterales</taxon>
        <taxon>Paracoccaceae</taxon>
        <taxon>Histidinibacterium</taxon>
    </lineage>
</organism>
<dbReference type="RefSeq" id="WP_150446100.1">
    <property type="nucleotide sequence ID" value="NZ_VYQE01000004.1"/>
</dbReference>
<sequence>MTARLASGLWVSAYLQRLQMEGIAVYIAARGDTTAGAVMVKCATMDGRAACHERVLDLSTGGRRWEKVAEGSEEEIDGLLARSRSRDPDLWVVEVEDRMGRHLLDDPSLQD</sequence>
<evidence type="ECO:0000313" key="1">
    <source>
        <dbReference type="EMBL" id="KAA9007081.1"/>
    </source>
</evidence>
<dbReference type="Pfam" id="PF07372">
    <property type="entry name" value="DUF1491"/>
    <property type="match status" value="1"/>
</dbReference>
<dbReference type="Proteomes" id="UP000326554">
    <property type="component" value="Unassembled WGS sequence"/>
</dbReference>
<dbReference type="AlphaFoldDB" id="A0A5J5GG24"/>
<proteinExistence type="predicted"/>
<comment type="caution">
    <text evidence="1">The sequence shown here is derived from an EMBL/GenBank/DDBJ whole genome shotgun (WGS) entry which is preliminary data.</text>
</comment>
<accession>A0A5J5GG24</accession>
<dbReference type="Gene3D" id="3.40.1530.20">
    <property type="entry name" value="Protein of unknown function (DUF1491)"/>
    <property type="match status" value="1"/>
</dbReference>
<name>A0A5J5GG24_9RHOB</name>
<protein>
    <submittedName>
        <fullName evidence="1">DUF1491 family protein</fullName>
    </submittedName>
</protein>
<dbReference type="InterPro" id="IPR009964">
    <property type="entry name" value="DUF1491"/>
</dbReference>
<evidence type="ECO:0000313" key="2">
    <source>
        <dbReference type="Proteomes" id="UP000326554"/>
    </source>
</evidence>
<reference evidence="1 2" key="1">
    <citation type="submission" date="2019-09" db="EMBL/GenBank/DDBJ databases">
        <authorList>
            <person name="Park J.-S."/>
            <person name="Choi H.-J."/>
        </authorList>
    </citation>
    <scope>NUCLEOTIDE SEQUENCE [LARGE SCALE GENOMIC DNA]</scope>
    <source>
        <strain evidence="1 2">176SS1-4</strain>
    </source>
</reference>
<gene>
    <name evidence="1" type="ORF">F3S47_15065</name>
</gene>
<dbReference type="EMBL" id="VYQE01000004">
    <property type="protein sequence ID" value="KAA9007081.1"/>
    <property type="molecule type" value="Genomic_DNA"/>
</dbReference>